<proteinExistence type="predicted"/>
<reference evidence="2 3" key="1">
    <citation type="journal article" date="2024" name="Ann. Entomol. Soc. Am.">
        <title>Genomic analyses of the southern and eastern yellowjacket wasps (Hymenoptera: Vespidae) reveal evolutionary signatures of social life.</title>
        <authorList>
            <person name="Catto M.A."/>
            <person name="Caine P.B."/>
            <person name="Orr S.E."/>
            <person name="Hunt B.G."/>
            <person name="Goodisman M.A.D."/>
        </authorList>
    </citation>
    <scope>NUCLEOTIDE SEQUENCE [LARGE SCALE GENOMIC DNA]</scope>
    <source>
        <strain evidence="2">232</strain>
        <tissue evidence="2">Head and thorax</tissue>
    </source>
</reference>
<dbReference type="Proteomes" id="UP001607303">
    <property type="component" value="Unassembled WGS sequence"/>
</dbReference>
<dbReference type="AlphaFoldDB" id="A0ABD2AU73"/>
<protein>
    <submittedName>
        <fullName evidence="2">Uncharacterized protein</fullName>
    </submittedName>
</protein>
<name>A0ABD2AU73_VESMC</name>
<dbReference type="EMBL" id="JAYRBN010000114">
    <property type="protein sequence ID" value="KAL2723245.1"/>
    <property type="molecule type" value="Genomic_DNA"/>
</dbReference>
<comment type="caution">
    <text evidence="2">The sequence shown here is derived from an EMBL/GenBank/DDBJ whole genome shotgun (WGS) entry which is preliminary data.</text>
</comment>
<sequence>MRAEATVPAAMNQRSSSTSAVLRYNVYRFRTTLLERVCVPRRIERRVSLSWRFSIVASFSKKCLRDCWVFGNVSIGTLYGALVCKLGRRLASSGTCRAQLILNTCFLVLAGSVPSCGEWSLWNIVALVRTSFNLKSKPVIRDFWKIFKILTGDRCPRRNESNKFRFDYPSLSVLHRESTVVDLNLVDVACKRLRIQGLTQGTGYDDEMSIAVYAPCVTDDATAAGTTSNGDASPDADDGGDGSGEGSMVPLAKVEPKVLGELAPNFKNPRNEKATGKAARSSTF</sequence>
<evidence type="ECO:0000256" key="1">
    <source>
        <dbReference type="SAM" id="MobiDB-lite"/>
    </source>
</evidence>
<feature type="region of interest" description="Disordered" evidence="1">
    <location>
        <begin position="224"/>
        <end position="284"/>
    </location>
</feature>
<evidence type="ECO:0000313" key="3">
    <source>
        <dbReference type="Proteomes" id="UP001607303"/>
    </source>
</evidence>
<accession>A0ABD2AU73</accession>
<evidence type="ECO:0000313" key="2">
    <source>
        <dbReference type="EMBL" id="KAL2723245.1"/>
    </source>
</evidence>
<organism evidence="2 3">
    <name type="scientific">Vespula maculifrons</name>
    <name type="common">Eastern yellow jacket</name>
    <name type="synonym">Wasp</name>
    <dbReference type="NCBI Taxonomy" id="7453"/>
    <lineage>
        <taxon>Eukaryota</taxon>
        <taxon>Metazoa</taxon>
        <taxon>Ecdysozoa</taxon>
        <taxon>Arthropoda</taxon>
        <taxon>Hexapoda</taxon>
        <taxon>Insecta</taxon>
        <taxon>Pterygota</taxon>
        <taxon>Neoptera</taxon>
        <taxon>Endopterygota</taxon>
        <taxon>Hymenoptera</taxon>
        <taxon>Apocrita</taxon>
        <taxon>Aculeata</taxon>
        <taxon>Vespoidea</taxon>
        <taxon>Vespidae</taxon>
        <taxon>Vespinae</taxon>
        <taxon>Vespula</taxon>
    </lineage>
</organism>
<gene>
    <name evidence="2" type="ORF">V1477_019096</name>
</gene>
<keyword evidence="3" id="KW-1185">Reference proteome</keyword>